<protein>
    <submittedName>
        <fullName evidence="1">Uncharacterized protein</fullName>
    </submittedName>
</protein>
<dbReference type="Pfam" id="PF15123">
    <property type="entry name" value="DUF4562"/>
    <property type="match status" value="1"/>
</dbReference>
<evidence type="ECO:0000313" key="1">
    <source>
        <dbReference type="Ensembl" id="ENSPSTP00000011902.1"/>
    </source>
</evidence>
<evidence type="ECO:0000313" key="2">
    <source>
        <dbReference type="Proteomes" id="UP000694428"/>
    </source>
</evidence>
<sequence length="288" mass="31904">MIHHYSCQQAVYSRFIAPSKTEAASLEVNYLSTHAEIISRSSTRGPRRTQGTIHHNVPIHRTCWRGQQGTVTVTSAAAMVQQSCGAPPAGRPCSKAPLPRRASGCHALAEGRMVFSGPDAIRDHRTRRPEHTHYVGATSPAIEGSSDAGYLWRPGSCFSSPLRRRCQYAREIGWGVRELSCFTWRNLQSGAQIKRGQIRQAAEDQATHRYQSPWQPAPCVLEHQGRGAQARLAWDLGSHKGCLHPHSKQAVKIHTPPSHQHKEKSAWPPYAGQSVYVPLANLPDFHAI</sequence>
<dbReference type="Proteomes" id="UP000694428">
    <property type="component" value="Unplaced"/>
</dbReference>
<dbReference type="PANTHER" id="PTHR34833">
    <property type="entry name" value="GENE, 17359-RELATED"/>
    <property type="match status" value="1"/>
</dbReference>
<dbReference type="PANTHER" id="PTHR34833:SF1">
    <property type="entry name" value="GENE, 17359-RELATED"/>
    <property type="match status" value="1"/>
</dbReference>
<dbReference type="Ensembl" id="ENSPSTT00000012483.1">
    <property type="protein sequence ID" value="ENSPSTP00000011902.1"/>
    <property type="gene ID" value="ENSPSTG00000008378.1"/>
</dbReference>
<dbReference type="InterPro" id="IPR027814">
    <property type="entry name" value="DUF4562"/>
</dbReference>
<organism evidence="1 2">
    <name type="scientific">Pavo cristatus</name>
    <name type="common">Indian peafowl</name>
    <name type="synonym">Blue peafowl</name>
    <dbReference type="NCBI Taxonomy" id="9049"/>
    <lineage>
        <taxon>Eukaryota</taxon>
        <taxon>Metazoa</taxon>
        <taxon>Chordata</taxon>
        <taxon>Craniata</taxon>
        <taxon>Vertebrata</taxon>
        <taxon>Euteleostomi</taxon>
        <taxon>Archelosauria</taxon>
        <taxon>Archosauria</taxon>
        <taxon>Dinosauria</taxon>
        <taxon>Saurischia</taxon>
        <taxon>Theropoda</taxon>
        <taxon>Coelurosauria</taxon>
        <taxon>Aves</taxon>
        <taxon>Neognathae</taxon>
        <taxon>Galloanserae</taxon>
        <taxon>Galliformes</taxon>
        <taxon>Phasianidae</taxon>
        <taxon>Phasianinae</taxon>
        <taxon>Pavo</taxon>
    </lineage>
</organism>
<keyword evidence="2" id="KW-1185">Reference proteome</keyword>
<dbReference type="AlphaFoldDB" id="A0A8C9L9H5"/>
<reference evidence="1" key="2">
    <citation type="submission" date="2025-09" db="UniProtKB">
        <authorList>
            <consortium name="Ensembl"/>
        </authorList>
    </citation>
    <scope>IDENTIFICATION</scope>
</reference>
<proteinExistence type="predicted"/>
<name>A0A8C9L9H5_PAVCR</name>
<accession>A0A8C9L9H5</accession>
<reference evidence="1" key="1">
    <citation type="submission" date="2025-08" db="UniProtKB">
        <authorList>
            <consortium name="Ensembl"/>
        </authorList>
    </citation>
    <scope>IDENTIFICATION</scope>
</reference>